<keyword evidence="6" id="KW-0802">TPR repeat</keyword>
<name>A0A1E4SHP9_9ASCO</name>
<dbReference type="SUPFAM" id="SSF57850">
    <property type="entry name" value="RING/U-box"/>
    <property type="match status" value="1"/>
</dbReference>
<dbReference type="OrthoDB" id="629492at2759"/>
<evidence type="ECO:0000256" key="5">
    <source>
        <dbReference type="ARBA" id="ARBA00022786"/>
    </source>
</evidence>
<evidence type="ECO:0000256" key="2">
    <source>
        <dbReference type="ARBA" id="ARBA00012483"/>
    </source>
</evidence>
<reference evidence="9" key="1">
    <citation type="submission" date="2016-05" db="EMBL/GenBank/DDBJ databases">
        <title>Comparative genomics of biotechnologically important yeasts.</title>
        <authorList>
            <consortium name="DOE Joint Genome Institute"/>
            <person name="Riley R."/>
            <person name="Haridas S."/>
            <person name="Wolfe K.H."/>
            <person name="Lopes M.R."/>
            <person name="Hittinger C.T."/>
            <person name="Goker M."/>
            <person name="Salamov A."/>
            <person name="Wisecaver J."/>
            <person name="Long T.M."/>
            <person name="Aerts A.L."/>
            <person name="Barry K."/>
            <person name="Choi C."/>
            <person name="Clum A."/>
            <person name="Coughlan A.Y."/>
            <person name="Deshpande S."/>
            <person name="Douglass A.P."/>
            <person name="Hanson S.J."/>
            <person name="Klenk H.-P."/>
            <person name="Labutti K."/>
            <person name="Lapidus A."/>
            <person name="Lindquist E."/>
            <person name="Lipzen A."/>
            <person name="Meier-Kolthoff J.P."/>
            <person name="Ohm R.A."/>
            <person name="Otillar R.P."/>
            <person name="Pangilinan J."/>
            <person name="Peng Y."/>
            <person name="Rokas A."/>
            <person name="Rosa C.A."/>
            <person name="Scheuner C."/>
            <person name="Sibirny A.A."/>
            <person name="Slot J.C."/>
            <person name="Stielow J.B."/>
            <person name="Sun H."/>
            <person name="Kurtzman C.P."/>
            <person name="Blackwell M."/>
            <person name="Grigoriev I.V."/>
            <person name="Jeffries T.W."/>
        </authorList>
    </citation>
    <scope>NUCLEOTIDE SEQUENCE [LARGE SCALE GENOMIC DNA]</scope>
    <source>
        <strain evidence="9">NRRL Y-17324</strain>
    </source>
</reference>
<dbReference type="AlphaFoldDB" id="A0A1E4SHP9"/>
<organism evidence="8 9">
    <name type="scientific">Suhomyces tanzawaensis NRRL Y-17324</name>
    <dbReference type="NCBI Taxonomy" id="984487"/>
    <lineage>
        <taxon>Eukaryota</taxon>
        <taxon>Fungi</taxon>
        <taxon>Dikarya</taxon>
        <taxon>Ascomycota</taxon>
        <taxon>Saccharomycotina</taxon>
        <taxon>Pichiomycetes</taxon>
        <taxon>Debaryomycetaceae</taxon>
        <taxon>Suhomyces</taxon>
    </lineage>
</organism>
<dbReference type="GO" id="GO:0000209">
    <property type="term" value="P:protein polyubiquitination"/>
    <property type="evidence" value="ECO:0007669"/>
    <property type="project" value="TreeGrafter"/>
</dbReference>
<evidence type="ECO:0000256" key="3">
    <source>
        <dbReference type="ARBA" id="ARBA00022679"/>
    </source>
</evidence>
<dbReference type="EMBL" id="KV453912">
    <property type="protein sequence ID" value="ODV79038.1"/>
    <property type="molecule type" value="Genomic_DNA"/>
</dbReference>
<evidence type="ECO:0000256" key="4">
    <source>
        <dbReference type="ARBA" id="ARBA00022737"/>
    </source>
</evidence>
<dbReference type="SMART" id="SM00504">
    <property type="entry name" value="Ubox"/>
    <property type="match status" value="1"/>
</dbReference>
<dbReference type="Pfam" id="PF04564">
    <property type="entry name" value="U-box"/>
    <property type="match status" value="1"/>
</dbReference>
<dbReference type="PANTHER" id="PTHR46803">
    <property type="entry name" value="E3 UBIQUITIN-PROTEIN LIGASE CHIP"/>
    <property type="match status" value="1"/>
</dbReference>
<dbReference type="EC" id="2.3.2.27" evidence="2"/>
<evidence type="ECO:0000256" key="6">
    <source>
        <dbReference type="ARBA" id="ARBA00022803"/>
    </source>
</evidence>
<dbReference type="GO" id="GO:0043161">
    <property type="term" value="P:proteasome-mediated ubiquitin-dependent protein catabolic process"/>
    <property type="evidence" value="ECO:0007669"/>
    <property type="project" value="TreeGrafter"/>
</dbReference>
<dbReference type="Gene3D" id="3.30.40.10">
    <property type="entry name" value="Zinc/RING finger domain, C3HC4 (zinc finger)"/>
    <property type="match status" value="1"/>
</dbReference>
<dbReference type="RefSeq" id="XP_020064160.1">
    <property type="nucleotide sequence ID" value="XM_020207653.1"/>
</dbReference>
<keyword evidence="5" id="KW-0833">Ubl conjugation pathway</keyword>
<gene>
    <name evidence="8" type="ORF">CANTADRAFT_26113</name>
</gene>
<dbReference type="GO" id="GO:0071218">
    <property type="term" value="P:cellular response to misfolded protein"/>
    <property type="evidence" value="ECO:0007669"/>
    <property type="project" value="TreeGrafter"/>
</dbReference>
<keyword evidence="3" id="KW-0808">Transferase</keyword>
<dbReference type="CDD" id="cd16654">
    <property type="entry name" value="RING-Ubox_CHIP"/>
    <property type="match status" value="1"/>
</dbReference>
<accession>A0A1E4SHP9</accession>
<dbReference type="GO" id="GO:0051087">
    <property type="term" value="F:protein-folding chaperone binding"/>
    <property type="evidence" value="ECO:0007669"/>
    <property type="project" value="TreeGrafter"/>
</dbReference>
<protein>
    <recommendedName>
        <fullName evidence="2">RING-type E3 ubiquitin transferase</fullName>
        <ecNumber evidence="2">2.3.2.27</ecNumber>
    </recommendedName>
</protein>
<proteinExistence type="predicted"/>
<dbReference type="GO" id="GO:0061630">
    <property type="term" value="F:ubiquitin protein ligase activity"/>
    <property type="evidence" value="ECO:0007669"/>
    <property type="project" value="UniProtKB-EC"/>
</dbReference>
<dbReference type="GO" id="GO:0045862">
    <property type="term" value="P:positive regulation of proteolysis"/>
    <property type="evidence" value="ECO:0007669"/>
    <property type="project" value="TreeGrafter"/>
</dbReference>
<keyword evidence="9" id="KW-1185">Reference proteome</keyword>
<sequence>MENLTSKIFSKFSLGSKATQSDSKVVKGTPDVIAQYVYQDILFLKNEIKKYNELTGIFTTNTFYYKVFKILEAEHVQELHKLKQKFEYESKNPSFQRQLLEMYKRNLQDYSNLMEIMKNNYNHGIYESNIVNYRLGSLLSDVSSTNDISSNRNSVFSSNVDRTYHDDLVETTLSNKEIADQITTDAPDTLLDPISFNLFSDPVITPSGITYEKLHLVEHLQKKGKFDPLTRAPLTESQLYPNLLVKDAVEDYISSKQVSFGSQRL</sequence>
<dbReference type="InterPro" id="IPR045202">
    <property type="entry name" value="CHIP_RING-Ubox"/>
</dbReference>
<dbReference type="PROSITE" id="PS51698">
    <property type="entry name" value="U_BOX"/>
    <property type="match status" value="1"/>
</dbReference>
<dbReference type="GeneID" id="30981790"/>
<keyword evidence="4" id="KW-0677">Repeat</keyword>
<dbReference type="STRING" id="984487.A0A1E4SHP9"/>
<comment type="catalytic activity">
    <reaction evidence="1">
        <text>S-ubiquitinyl-[E2 ubiquitin-conjugating enzyme]-L-cysteine + [acceptor protein]-L-lysine = [E2 ubiquitin-conjugating enzyme]-L-cysteine + N(6)-ubiquitinyl-[acceptor protein]-L-lysine.</text>
        <dbReference type="EC" id="2.3.2.27"/>
    </reaction>
</comment>
<feature type="domain" description="U-box" evidence="7">
    <location>
        <begin position="185"/>
        <end position="259"/>
    </location>
</feature>
<evidence type="ECO:0000313" key="8">
    <source>
        <dbReference type="EMBL" id="ODV79038.1"/>
    </source>
</evidence>
<dbReference type="Proteomes" id="UP000094285">
    <property type="component" value="Unassembled WGS sequence"/>
</dbReference>
<evidence type="ECO:0000313" key="9">
    <source>
        <dbReference type="Proteomes" id="UP000094285"/>
    </source>
</evidence>
<dbReference type="InterPro" id="IPR013083">
    <property type="entry name" value="Znf_RING/FYVE/PHD"/>
</dbReference>
<dbReference type="GO" id="GO:0006515">
    <property type="term" value="P:protein quality control for misfolded or incompletely synthesized proteins"/>
    <property type="evidence" value="ECO:0007669"/>
    <property type="project" value="TreeGrafter"/>
</dbReference>
<dbReference type="PANTHER" id="PTHR46803:SF2">
    <property type="entry name" value="E3 UBIQUITIN-PROTEIN LIGASE CHIP"/>
    <property type="match status" value="1"/>
</dbReference>
<evidence type="ECO:0000256" key="1">
    <source>
        <dbReference type="ARBA" id="ARBA00000900"/>
    </source>
</evidence>
<dbReference type="InterPro" id="IPR003613">
    <property type="entry name" value="Ubox_domain"/>
</dbReference>
<dbReference type="GO" id="GO:0005737">
    <property type="term" value="C:cytoplasm"/>
    <property type="evidence" value="ECO:0007669"/>
    <property type="project" value="TreeGrafter"/>
</dbReference>
<evidence type="ECO:0000259" key="7">
    <source>
        <dbReference type="PROSITE" id="PS51698"/>
    </source>
</evidence>